<name>A0ABW3RT05_9BACL</name>
<comment type="caution">
    <text evidence="4">The sequence shown here is derived from an EMBL/GenBank/DDBJ whole genome shotgun (WGS) entry which is preliminary data.</text>
</comment>
<sequence>MKGTLLRMTVSVLTVGTLVTSPLMTSAAALAGEGNGGLVSHAAGHATHQDVSSSNRLAVEAKKPNSINITKHTIEKTIPEAKIKVEYPQVSGLKNRAAEKIINTLLKTKAETFVANSIKEAKASQPSPSGNPYEYLGTYKVTYNENGVLSLLLETYAYTGGAHGITIREGLTFRLSDGKVLTLDELLRANPNYRSIVDPEIAKKLEETEGYFGNFKTIGPNPSYYVKDQGVVIFFQLYDYLPYVFGFPEFYFPFAKLLPPGADPFDFKSM</sequence>
<dbReference type="InterPro" id="IPR021729">
    <property type="entry name" value="DUF3298"/>
</dbReference>
<reference evidence="5" key="1">
    <citation type="journal article" date="2019" name="Int. J. Syst. Evol. Microbiol.">
        <title>The Global Catalogue of Microorganisms (GCM) 10K type strain sequencing project: providing services to taxonomists for standard genome sequencing and annotation.</title>
        <authorList>
            <consortium name="The Broad Institute Genomics Platform"/>
            <consortium name="The Broad Institute Genome Sequencing Center for Infectious Disease"/>
            <person name="Wu L."/>
            <person name="Ma J."/>
        </authorList>
    </citation>
    <scope>NUCLEOTIDE SEQUENCE [LARGE SCALE GENOMIC DNA]</scope>
    <source>
        <strain evidence="5">CCUG 59189</strain>
    </source>
</reference>
<dbReference type="InterPro" id="IPR037126">
    <property type="entry name" value="PdaC/RsiV-like_sf"/>
</dbReference>
<evidence type="ECO:0000259" key="3">
    <source>
        <dbReference type="Pfam" id="PF13739"/>
    </source>
</evidence>
<dbReference type="Gene3D" id="3.90.640.20">
    <property type="entry name" value="Heat-shock cognate protein, ATPase"/>
    <property type="match status" value="1"/>
</dbReference>
<evidence type="ECO:0000313" key="4">
    <source>
        <dbReference type="EMBL" id="MFD1175275.1"/>
    </source>
</evidence>
<organism evidence="4 5">
    <name type="scientific">Paenibacillus puldeungensis</name>
    <dbReference type="NCBI Taxonomy" id="696536"/>
    <lineage>
        <taxon>Bacteria</taxon>
        <taxon>Bacillati</taxon>
        <taxon>Bacillota</taxon>
        <taxon>Bacilli</taxon>
        <taxon>Bacillales</taxon>
        <taxon>Paenibacillaceae</taxon>
        <taxon>Paenibacillus</taxon>
    </lineage>
</organism>
<feature type="chain" id="PRO_5045576594" evidence="1">
    <location>
        <begin position="32"/>
        <end position="270"/>
    </location>
</feature>
<keyword evidence="1" id="KW-0732">Signal</keyword>
<dbReference type="InterPro" id="IPR025303">
    <property type="entry name" value="PdaC"/>
</dbReference>
<gene>
    <name evidence="4" type="ORF">ACFQ3W_03035</name>
</gene>
<feature type="domain" description="DUF3298" evidence="2">
    <location>
        <begin position="186"/>
        <end position="254"/>
    </location>
</feature>
<proteinExistence type="predicted"/>
<dbReference type="Proteomes" id="UP001597262">
    <property type="component" value="Unassembled WGS sequence"/>
</dbReference>
<feature type="signal peptide" evidence="1">
    <location>
        <begin position="1"/>
        <end position="31"/>
    </location>
</feature>
<protein>
    <submittedName>
        <fullName evidence="4">DUF3298 and DUF4163 domain-containing protein</fullName>
    </submittedName>
</protein>
<evidence type="ECO:0000313" key="5">
    <source>
        <dbReference type="Proteomes" id="UP001597262"/>
    </source>
</evidence>
<dbReference type="Pfam" id="PF11738">
    <property type="entry name" value="DUF3298"/>
    <property type="match status" value="1"/>
</dbReference>
<dbReference type="Gene3D" id="3.30.565.40">
    <property type="entry name" value="Fervidobacterium nodosum Rt17-B1 like"/>
    <property type="match status" value="1"/>
</dbReference>
<keyword evidence="5" id="KW-1185">Reference proteome</keyword>
<evidence type="ECO:0000259" key="2">
    <source>
        <dbReference type="Pfam" id="PF11738"/>
    </source>
</evidence>
<dbReference type="Pfam" id="PF13739">
    <property type="entry name" value="PdaC"/>
    <property type="match status" value="1"/>
</dbReference>
<accession>A0ABW3RT05</accession>
<feature type="domain" description="Deacetylase PdaC" evidence="3">
    <location>
        <begin position="80"/>
        <end position="166"/>
    </location>
</feature>
<dbReference type="EMBL" id="JBHTLM010000002">
    <property type="protein sequence ID" value="MFD1175275.1"/>
    <property type="molecule type" value="Genomic_DNA"/>
</dbReference>
<evidence type="ECO:0000256" key="1">
    <source>
        <dbReference type="SAM" id="SignalP"/>
    </source>
</evidence>